<evidence type="ECO:0000256" key="3">
    <source>
        <dbReference type="ARBA" id="ARBA00009983"/>
    </source>
</evidence>
<evidence type="ECO:0000256" key="4">
    <source>
        <dbReference type="ARBA" id="ARBA00022475"/>
    </source>
</evidence>
<dbReference type="PANTHER" id="PTHR47371:SF3">
    <property type="entry name" value="PHOSPHOGLYCEROL TRANSFERASE I"/>
    <property type="match status" value="1"/>
</dbReference>
<keyword evidence="7 8" id="KW-0472">Membrane</keyword>
<dbReference type="GO" id="GO:0005886">
    <property type="term" value="C:plasma membrane"/>
    <property type="evidence" value="ECO:0007669"/>
    <property type="project" value="UniProtKB-SubCell"/>
</dbReference>
<evidence type="ECO:0000313" key="14">
    <source>
        <dbReference type="EMBL" id="KIU10482.1"/>
    </source>
</evidence>
<evidence type="ECO:0000256" key="9">
    <source>
        <dbReference type="PIRSR" id="PIRSR005091-1"/>
    </source>
</evidence>
<keyword evidence="4 8" id="KW-1003">Cell membrane</keyword>
<gene>
    <name evidence="14" type="ORF">SC09_Contig25orf00223</name>
</gene>
<sequence length="653" mass="74947">MNEELKVFKKVEVAMKKLFSYKLSFFVLAVILFWAKTYLSYKTEFNLGVKGTTQEILLIFNPFSSAVFFLGLALLAKGRKSAIIMLIIDFLMTFVLYANILFYRFFDDFLTFPNIKQSGNVGNMGDGIFSIMAGHDIFYFLDIIILIAVLIWRPELKEYKMKKRFASLVILSGIALFFINLHYAEKDRPQLLTRTFDRNYIVKYLGLYNYTIYDGVQTAQTETQRAYASSDDLTSVENYTTSHYAKPNAEYFGSAKGKNIIKIHLESFQSFLIDYKLNGEEVTPFLNKLAHGGEDVTYFDNFFHQTGQGKTSDAELTMDNSIFGLPEGSAFVTKGENTYQSLPAILDQKEGYTSAVLHGDYKSFWNRDQIYKHIGYDKFFDASTYDMSDENVINMGLKDKPFFTESIPKLESLKQPFYAHLITLTNHYPFNLDEKDASLKKATTGDNTVDSYFQTARYLDEALEQFFKELKEAGLYDNSVIMIYGDHNGISENHNRAMKEILGKEITDYQNAQNQRVPLMIRVPGKKGGVNHTYGGEIDVMPTLLHLEGIDSQKYINFGTDLFSKDHDDTVAFRNGDFVTPKYTSVDNVIYDTKTGEKLKANEETKNLKTRVNQQLSLSDSVLYKDLLRFHKLNDFKAVDPSDYHYGKEKEIK</sequence>
<comment type="similarity">
    <text evidence="3 8">Belongs to the LTA synthase family.</text>
</comment>
<keyword evidence="6 12" id="KW-1133">Transmembrane helix</keyword>
<organism evidence="14 15">
    <name type="scientific">Bacillus subtilis</name>
    <dbReference type="NCBI Taxonomy" id="1423"/>
    <lineage>
        <taxon>Bacteria</taxon>
        <taxon>Bacillati</taxon>
        <taxon>Bacillota</taxon>
        <taxon>Bacilli</taxon>
        <taxon>Bacillales</taxon>
        <taxon>Bacillaceae</taxon>
        <taxon>Bacillus</taxon>
    </lineage>
</organism>
<keyword evidence="10" id="KW-0479">Metal-binding</keyword>
<keyword evidence="10" id="KW-0464">Manganese</keyword>
<dbReference type="STRING" id="483913.AN935_03820"/>
<comment type="caution">
    <text evidence="14">The sequence shown here is derived from an EMBL/GenBank/DDBJ whole genome shotgun (WGS) entry which is preliminary data.</text>
</comment>
<feature type="transmembrane region" description="Helical" evidence="12">
    <location>
        <begin position="165"/>
        <end position="184"/>
    </location>
</feature>
<dbReference type="Pfam" id="PF00884">
    <property type="entry name" value="Sulfatase"/>
    <property type="match status" value="1"/>
</dbReference>
<evidence type="ECO:0000313" key="15">
    <source>
        <dbReference type="Proteomes" id="UP000032247"/>
    </source>
</evidence>
<dbReference type="PATRIC" id="fig|1423.173.peg.2592"/>
<feature type="active site" evidence="9">
    <location>
        <position position="311"/>
    </location>
</feature>
<dbReference type="InterPro" id="IPR050448">
    <property type="entry name" value="OpgB/LTA_synthase_biosynth"/>
</dbReference>
<dbReference type="Gene3D" id="3.30.1120.170">
    <property type="match status" value="1"/>
</dbReference>
<dbReference type="InterPro" id="IPR017850">
    <property type="entry name" value="Alkaline_phosphatase_core_sf"/>
</dbReference>
<proteinExistence type="inferred from homology"/>
<feature type="transmembrane region" description="Helical" evidence="12">
    <location>
        <begin position="56"/>
        <end position="76"/>
    </location>
</feature>
<dbReference type="EMBL" id="JXBC01000004">
    <property type="protein sequence ID" value="KIU10482.1"/>
    <property type="molecule type" value="Genomic_DNA"/>
</dbReference>
<dbReference type="InterPro" id="IPR012160">
    <property type="entry name" value="LtaS-like"/>
</dbReference>
<dbReference type="PANTHER" id="PTHR47371">
    <property type="entry name" value="LIPOTEICHOIC ACID SYNTHASE"/>
    <property type="match status" value="1"/>
</dbReference>
<feature type="binding site" evidence="11">
    <location>
        <position position="486"/>
    </location>
    <ligand>
        <name>Mn(2+)</name>
        <dbReference type="ChEBI" id="CHEBI:29035"/>
    </ligand>
</feature>
<feature type="binding site" evidence="11">
    <location>
        <position position="487"/>
    </location>
    <ligand>
        <name>Mn(2+)</name>
        <dbReference type="ChEBI" id="CHEBI:29035"/>
    </ligand>
</feature>
<feature type="domain" description="Sulfatase N-terminal" evidence="13">
    <location>
        <begin position="258"/>
        <end position="549"/>
    </location>
</feature>
<feature type="transmembrane region" description="Helical" evidence="12">
    <location>
        <begin position="21"/>
        <end position="41"/>
    </location>
</feature>
<dbReference type="Gene3D" id="3.40.720.10">
    <property type="entry name" value="Alkaline Phosphatase, subunit A"/>
    <property type="match status" value="1"/>
</dbReference>
<evidence type="ECO:0000256" key="11">
    <source>
        <dbReference type="PIRSR" id="PIRSR005091-3"/>
    </source>
</evidence>
<dbReference type="CDD" id="cd16015">
    <property type="entry name" value="LTA_synthase"/>
    <property type="match status" value="1"/>
</dbReference>
<evidence type="ECO:0000256" key="7">
    <source>
        <dbReference type="ARBA" id="ARBA00023136"/>
    </source>
</evidence>
<evidence type="ECO:0000256" key="10">
    <source>
        <dbReference type="PIRSR" id="PIRSR005091-2"/>
    </source>
</evidence>
<dbReference type="PIRSF" id="PIRSF005091">
    <property type="entry name" value="Mmb_sulf_HI1246"/>
    <property type="match status" value="1"/>
</dbReference>
<feature type="transmembrane region" description="Helical" evidence="12">
    <location>
        <begin position="137"/>
        <end position="153"/>
    </location>
</feature>
<name>A0A0D1KW69_BACIU</name>
<evidence type="ECO:0000256" key="2">
    <source>
        <dbReference type="ARBA" id="ARBA00004936"/>
    </source>
</evidence>
<reference evidence="14 15" key="1">
    <citation type="submission" date="2014-12" db="EMBL/GenBank/DDBJ databases">
        <title>Comparative genome analysis of Bacillus coagulans HM-08, Clostridium butyricum HM-68, Bacillus subtilis HM-66 and Bacillus licheniformis BL-09.</title>
        <authorList>
            <person name="Zhang H."/>
        </authorList>
    </citation>
    <scope>NUCLEOTIDE SEQUENCE [LARGE SCALE GENOMIC DNA]</scope>
    <source>
        <strain evidence="14 15">HM-66</strain>
    </source>
</reference>
<feature type="binding site" evidence="11">
    <location>
        <position position="266"/>
    </location>
    <ligand>
        <name>Mn(2+)</name>
        <dbReference type="ChEBI" id="CHEBI:29035"/>
    </ligand>
</feature>
<dbReference type="SUPFAM" id="SSF53649">
    <property type="entry name" value="Alkaline phosphatase-like"/>
    <property type="match status" value="1"/>
</dbReference>
<evidence type="ECO:0000256" key="8">
    <source>
        <dbReference type="PIRNR" id="PIRNR005091"/>
    </source>
</evidence>
<dbReference type="GO" id="GO:0046872">
    <property type="term" value="F:metal ion binding"/>
    <property type="evidence" value="ECO:0007669"/>
    <property type="project" value="UniProtKB-KW"/>
</dbReference>
<dbReference type="AlphaFoldDB" id="A0A0D1KW69"/>
<evidence type="ECO:0000256" key="1">
    <source>
        <dbReference type="ARBA" id="ARBA00004651"/>
    </source>
</evidence>
<accession>A0A0D1KW69</accession>
<dbReference type="Proteomes" id="UP000032247">
    <property type="component" value="Unassembled WGS sequence"/>
</dbReference>
<evidence type="ECO:0000256" key="12">
    <source>
        <dbReference type="SAM" id="Phobius"/>
    </source>
</evidence>
<comment type="subcellular location">
    <subcellularLocation>
        <location evidence="1">Cell membrane</location>
        <topology evidence="1">Multi-pass membrane protein</topology>
    </subcellularLocation>
</comment>
<keyword evidence="5 12" id="KW-0812">Transmembrane</keyword>
<feature type="binding site" evidence="10">
    <location>
        <position position="427"/>
    </location>
    <ligand>
        <name>substrate</name>
    </ligand>
</feature>
<comment type="pathway">
    <text evidence="2">Cell wall biogenesis; lipoteichoic acid biosynthesis.</text>
</comment>
<evidence type="ECO:0000259" key="13">
    <source>
        <dbReference type="Pfam" id="PF00884"/>
    </source>
</evidence>
<dbReference type="InterPro" id="IPR000917">
    <property type="entry name" value="Sulfatase_N"/>
</dbReference>
<feature type="binding site" evidence="11">
    <location>
        <position position="311"/>
    </location>
    <ligand>
        <name>Mn(2+)</name>
        <dbReference type="ChEBI" id="CHEBI:29035"/>
    </ligand>
</feature>
<feature type="transmembrane region" description="Helical" evidence="12">
    <location>
        <begin position="83"/>
        <end position="106"/>
    </location>
</feature>
<protein>
    <recommendedName>
        <fullName evidence="13">Sulfatase N-terminal domain-containing protein</fullName>
    </recommendedName>
</protein>
<evidence type="ECO:0000256" key="5">
    <source>
        <dbReference type="ARBA" id="ARBA00022692"/>
    </source>
</evidence>
<evidence type="ECO:0000256" key="6">
    <source>
        <dbReference type="ARBA" id="ARBA00022989"/>
    </source>
</evidence>